<dbReference type="RefSeq" id="WP_251971699.1">
    <property type="nucleotide sequence ID" value="NZ_AP025730.1"/>
</dbReference>
<feature type="binding site" evidence="6">
    <location>
        <position position="88"/>
    </location>
    <ligand>
        <name>S-adenosyl-L-methionine</name>
        <dbReference type="ChEBI" id="CHEBI:59789"/>
    </ligand>
</feature>
<evidence type="ECO:0000256" key="1">
    <source>
        <dbReference type="ARBA" id="ARBA00022490"/>
    </source>
</evidence>
<dbReference type="PANTHER" id="PTHR31760">
    <property type="entry name" value="S-ADENOSYL-L-METHIONINE-DEPENDENT METHYLTRANSFERASES SUPERFAMILY PROTEIN"/>
    <property type="match status" value="1"/>
</dbReference>
<keyword evidence="1 6" id="KW-0963">Cytoplasm</keyword>
<dbReference type="Pfam" id="PF02527">
    <property type="entry name" value="GidB"/>
    <property type="match status" value="1"/>
</dbReference>
<evidence type="ECO:0000313" key="8">
    <source>
        <dbReference type="Proteomes" id="UP001057498"/>
    </source>
</evidence>
<dbReference type="HAMAP" id="MF_00074">
    <property type="entry name" value="16SrRNA_methyltr_G"/>
    <property type="match status" value="1"/>
</dbReference>
<comment type="catalytic activity">
    <reaction evidence="6">
        <text>guanosine(527) in 16S rRNA + S-adenosyl-L-methionine = N(7)-methylguanosine(527) in 16S rRNA + S-adenosyl-L-homocysteine</text>
        <dbReference type="Rhea" id="RHEA:42732"/>
        <dbReference type="Rhea" id="RHEA-COMP:10209"/>
        <dbReference type="Rhea" id="RHEA-COMP:10210"/>
        <dbReference type="ChEBI" id="CHEBI:57856"/>
        <dbReference type="ChEBI" id="CHEBI:59789"/>
        <dbReference type="ChEBI" id="CHEBI:74269"/>
        <dbReference type="ChEBI" id="CHEBI:74480"/>
        <dbReference type="EC" id="2.1.1.170"/>
    </reaction>
</comment>
<sequence length="218" mass="23439">MSQAERDTLRQGAESLGCPLDDGQLDRLLAYRDLIARWNQVYNLTAVRDPAQMLTQHLLDSLAIVTPLRAHTGGAATRVLDVGSGGGLPGVVLAITAPELQVVCVDAVAKKATFIRQVAAELGLPNLQARHSRVEQLREPGFDVITSRAFASLVDFTTLTRHLIAPQGCWLAMKGPQVEAELAELADADPTVQVLAREPLEVPGLGAQRCLVWLRPAG</sequence>
<name>A0ABN6PEH6_9BURK</name>
<dbReference type="CDD" id="cd02440">
    <property type="entry name" value="AdoMet_MTases"/>
    <property type="match status" value="1"/>
</dbReference>
<dbReference type="NCBIfam" id="TIGR00138">
    <property type="entry name" value="rsmG_gidB"/>
    <property type="match status" value="1"/>
</dbReference>
<dbReference type="GO" id="GO:0032259">
    <property type="term" value="P:methylation"/>
    <property type="evidence" value="ECO:0007669"/>
    <property type="project" value="UniProtKB-KW"/>
</dbReference>
<accession>A0ABN6PEH6</accession>
<organism evidence="7 8">
    <name type="scientific">Sphaerotilus microaerophilus</name>
    <dbReference type="NCBI Taxonomy" id="2914710"/>
    <lineage>
        <taxon>Bacteria</taxon>
        <taxon>Pseudomonadati</taxon>
        <taxon>Pseudomonadota</taxon>
        <taxon>Betaproteobacteria</taxon>
        <taxon>Burkholderiales</taxon>
        <taxon>Sphaerotilaceae</taxon>
        <taxon>Sphaerotilus</taxon>
    </lineage>
</organism>
<feature type="binding site" evidence="6">
    <location>
        <begin position="134"/>
        <end position="135"/>
    </location>
    <ligand>
        <name>S-adenosyl-L-methionine</name>
        <dbReference type="ChEBI" id="CHEBI:59789"/>
    </ligand>
</feature>
<feature type="binding site" evidence="6">
    <location>
        <position position="148"/>
    </location>
    <ligand>
        <name>S-adenosyl-L-methionine</name>
        <dbReference type="ChEBI" id="CHEBI:59789"/>
    </ligand>
</feature>
<evidence type="ECO:0000313" key="7">
    <source>
        <dbReference type="EMBL" id="BDI03410.1"/>
    </source>
</evidence>
<dbReference type="Gene3D" id="3.40.50.150">
    <property type="entry name" value="Vaccinia Virus protein VP39"/>
    <property type="match status" value="1"/>
</dbReference>
<gene>
    <name evidence="7" type="primary">gidB</name>
    <name evidence="6" type="synonym">rsmG</name>
    <name evidence="7" type="ORF">CATMQ487_03800</name>
</gene>
<dbReference type="Proteomes" id="UP001057498">
    <property type="component" value="Chromosome"/>
</dbReference>
<dbReference type="EMBL" id="AP025730">
    <property type="protein sequence ID" value="BDI03410.1"/>
    <property type="molecule type" value="Genomic_DNA"/>
</dbReference>
<keyword evidence="4 6" id="KW-0808">Transferase</keyword>
<protein>
    <recommendedName>
        <fullName evidence="6">Ribosomal RNA small subunit methyltransferase G</fullName>
        <ecNumber evidence="6">2.1.1.170</ecNumber>
    </recommendedName>
    <alternativeName>
        <fullName evidence="6">16S rRNA 7-methylguanosine methyltransferase</fullName>
        <shortName evidence="6">16S rRNA m7G methyltransferase</shortName>
    </alternativeName>
</protein>
<dbReference type="SUPFAM" id="SSF53335">
    <property type="entry name" value="S-adenosyl-L-methionine-dependent methyltransferases"/>
    <property type="match status" value="1"/>
</dbReference>
<evidence type="ECO:0000256" key="5">
    <source>
        <dbReference type="ARBA" id="ARBA00022691"/>
    </source>
</evidence>
<keyword evidence="2 6" id="KW-0698">rRNA processing</keyword>
<comment type="subcellular location">
    <subcellularLocation>
        <location evidence="6">Cytoplasm</location>
    </subcellularLocation>
</comment>
<comment type="caution">
    <text evidence="6">Lacks conserved residue(s) required for the propagation of feature annotation.</text>
</comment>
<dbReference type="PIRSF" id="PIRSF003078">
    <property type="entry name" value="GidB"/>
    <property type="match status" value="1"/>
</dbReference>
<keyword evidence="5 6" id="KW-0949">S-adenosyl-L-methionine</keyword>
<dbReference type="GO" id="GO:0008168">
    <property type="term" value="F:methyltransferase activity"/>
    <property type="evidence" value="ECO:0007669"/>
    <property type="project" value="UniProtKB-KW"/>
</dbReference>
<comment type="function">
    <text evidence="6">Specifically methylates the N7 position of guanine in position 527 of 16S rRNA.</text>
</comment>
<dbReference type="EC" id="2.1.1.170" evidence="6"/>
<feature type="binding site" evidence="6">
    <location>
        <position position="83"/>
    </location>
    <ligand>
        <name>S-adenosyl-L-methionine</name>
        <dbReference type="ChEBI" id="CHEBI:59789"/>
    </ligand>
</feature>
<dbReference type="PANTHER" id="PTHR31760:SF0">
    <property type="entry name" value="S-ADENOSYL-L-METHIONINE-DEPENDENT METHYLTRANSFERASES SUPERFAMILY PROTEIN"/>
    <property type="match status" value="1"/>
</dbReference>
<keyword evidence="8" id="KW-1185">Reference proteome</keyword>
<comment type="similarity">
    <text evidence="6">Belongs to the methyltransferase superfamily. RNA methyltransferase RsmG family.</text>
</comment>
<dbReference type="InterPro" id="IPR029063">
    <property type="entry name" value="SAM-dependent_MTases_sf"/>
</dbReference>
<evidence type="ECO:0000256" key="2">
    <source>
        <dbReference type="ARBA" id="ARBA00022552"/>
    </source>
</evidence>
<dbReference type="InterPro" id="IPR003682">
    <property type="entry name" value="rRNA_ssu_MeTfrase_G"/>
</dbReference>
<evidence type="ECO:0000256" key="4">
    <source>
        <dbReference type="ARBA" id="ARBA00022679"/>
    </source>
</evidence>
<keyword evidence="3 6" id="KW-0489">Methyltransferase</keyword>
<reference evidence="7" key="1">
    <citation type="submission" date="2022-04" db="EMBL/GenBank/DDBJ databases">
        <title>Whole genome sequence of Sphaerotilus sp. FB-5.</title>
        <authorList>
            <person name="Takeda M."/>
            <person name="Narihara S."/>
            <person name="Akimoto M."/>
            <person name="Akimoto R."/>
            <person name="Nishiyashiki S."/>
            <person name="Murakami T."/>
        </authorList>
    </citation>
    <scope>NUCLEOTIDE SEQUENCE</scope>
    <source>
        <strain evidence="7">FB-5</strain>
    </source>
</reference>
<evidence type="ECO:0000256" key="6">
    <source>
        <dbReference type="HAMAP-Rule" id="MF_00074"/>
    </source>
</evidence>
<proteinExistence type="inferred from homology"/>
<evidence type="ECO:0000256" key="3">
    <source>
        <dbReference type="ARBA" id="ARBA00022603"/>
    </source>
</evidence>